<reference evidence="1 2" key="1">
    <citation type="journal article" date="2018" name="Front. Plant Sci.">
        <title>Red Clover (Trifolium pratense) and Zigzag Clover (T. medium) - A Picture of Genomic Similarities and Differences.</title>
        <authorList>
            <person name="Dluhosova J."/>
            <person name="Istvanek J."/>
            <person name="Nedelnik J."/>
            <person name="Repkova J."/>
        </authorList>
    </citation>
    <scope>NUCLEOTIDE SEQUENCE [LARGE SCALE GENOMIC DNA]</scope>
    <source>
        <strain evidence="2">cv. 10/8</strain>
        <tissue evidence="1">Leaf</tissue>
    </source>
</reference>
<organism evidence="1 2">
    <name type="scientific">Trifolium medium</name>
    <dbReference type="NCBI Taxonomy" id="97028"/>
    <lineage>
        <taxon>Eukaryota</taxon>
        <taxon>Viridiplantae</taxon>
        <taxon>Streptophyta</taxon>
        <taxon>Embryophyta</taxon>
        <taxon>Tracheophyta</taxon>
        <taxon>Spermatophyta</taxon>
        <taxon>Magnoliopsida</taxon>
        <taxon>eudicotyledons</taxon>
        <taxon>Gunneridae</taxon>
        <taxon>Pentapetalae</taxon>
        <taxon>rosids</taxon>
        <taxon>fabids</taxon>
        <taxon>Fabales</taxon>
        <taxon>Fabaceae</taxon>
        <taxon>Papilionoideae</taxon>
        <taxon>50 kb inversion clade</taxon>
        <taxon>NPAAA clade</taxon>
        <taxon>Hologalegina</taxon>
        <taxon>IRL clade</taxon>
        <taxon>Trifolieae</taxon>
        <taxon>Trifolium</taxon>
    </lineage>
</organism>
<dbReference type="AlphaFoldDB" id="A0A392TVB8"/>
<keyword evidence="2" id="KW-1185">Reference proteome</keyword>
<evidence type="ECO:0000313" key="1">
    <source>
        <dbReference type="EMBL" id="MCI64387.1"/>
    </source>
</evidence>
<evidence type="ECO:0000313" key="2">
    <source>
        <dbReference type="Proteomes" id="UP000265520"/>
    </source>
</evidence>
<dbReference type="Proteomes" id="UP000265520">
    <property type="component" value="Unassembled WGS sequence"/>
</dbReference>
<feature type="non-terminal residue" evidence="1">
    <location>
        <position position="1"/>
    </location>
</feature>
<dbReference type="EMBL" id="LXQA010654732">
    <property type="protein sequence ID" value="MCI64387.1"/>
    <property type="molecule type" value="Genomic_DNA"/>
</dbReference>
<accession>A0A392TVB8</accession>
<proteinExistence type="predicted"/>
<sequence length="42" mass="4355">KKHCHPYSGSVDYSYPAGTSSSSLDVAELGIVDVGASYAATY</sequence>
<comment type="caution">
    <text evidence="1">The sequence shown here is derived from an EMBL/GenBank/DDBJ whole genome shotgun (WGS) entry which is preliminary data.</text>
</comment>
<protein>
    <submittedName>
        <fullName evidence="1">Uncharacterized protein</fullName>
    </submittedName>
</protein>
<name>A0A392TVB8_9FABA</name>